<dbReference type="AlphaFoldDB" id="A0A180FW94"/>
<reference evidence="2 3" key="3">
    <citation type="journal article" date="2017" name="G3 (Bethesda)">
        <title>Comparative analysis highlights variable genome content of wheat rusts and divergence of the mating loci.</title>
        <authorList>
            <person name="Cuomo C.A."/>
            <person name="Bakkeren G."/>
            <person name="Khalil H.B."/>
            <person name="Panwar V."/>
            <person name="Joly D."/>
            <person name="Linning R."/>
            <person name="Sakthikumar S."/>
            <person name="Song X."/>
            <person name="Adiconis X."/>
            <person name="Fan L."/>
            <person name="Goldberg J.M."/>
            <person name="Levin J.Z."/>
            <person name="Young S."/>
            <person name="Zeng Q."/>
            <person name="Anikster Y."/>
            <person name="Bruce M."/>
            <person name="Wang M."/>
            <person name="Yin C."/>
            <person name="McCallum B."/>
            <person name="Szabo L.J."/>
            <person name="Hulbert S."/>
            <person name="Chen X."/>
            <person name="Fellers J.P."/>
        </authorList>
    </citation>
    <scope>NUCLEOTIDE SEQUENCE</scope>
    <source>
        <strain evidence="3">Isolate 1-1 / race 1 (BBBD)</strain>
        <strain evidence="2">isolate 1-1 / race 1 (BBBD)</strain>
    </source>
</reference>
<dbReference type="EnsemblFungi" id="PTTG_11350-t43_1">
    <property type="protein sequence ID" value="PTTG_11350-t43_1-p1"/>
    <property type="gene ID" value="PTTG_11350"/>
</dbReference>
<organism evidence="1">
    <name type="scientific">Puccinia triticina (isolate 1-1 / race 1 (BBBD))</name>
    <name type="common">Brown leaf rust fungus</name>
    <dbReference type="NCBI Taxonomy" id="630390"/>
    <lineage>
        <taxon>Eukaryota</taxon>
        <taxon>Fungi</taxon>
        <taxon>Dikarya</taxon>
        <taxon>Basidiomycota</taxon>
        <taxon>Pucciniomycotina</taxon>
        <taxon>Pucciniomycetes</taxon>
        <taxon>Pucciniales</taxon>
        <taxon>Pucciniaceae</taxon>
        <taxon>Puccinia</taxon>
    </lineage>
</organism>
<reference evidence="1" key="1">
    <citation type="submission" date="2009-11" db="EMBL/GenBank/DDBJ databases">
        <authorList>
            <consortium name="The Broad Institute Genome Sequencing Platform"/>
            <person name="Ward D."/>
            <person name="Feldgarden M."/>
            <person name="Earl A."/>
            <person name="Young S.K."/>
            <person name="Zeng Q."/>
            <person name="Koehrsen M."/>
            <person name="Alvarado L."/>
            <person name="Berlin A."/>
            <person name="Bochicchio J."/>
            <person name="Borenstein D."/>
            <person name="Chapman S.B."/>
            <person name="Chen Z."/>
            <person name="Engels R."/>
            <person name="Freedman E."/>
            <person name="Gellesch M."/>
            <person name="Goldberg J."/>
            <person name="Griggs A."/>
            <person name="Gujja S."/>
            <person name="Heilman E."/>
            <person name="Heiman D."/>
            <person name="Hepburn T."/>
            <person name="Howarth C."/>
            <person name="Jen D."/>
            <person name="Larson L."/>
            <person name="Lewis B."/>
            <person name="Mehta T."/>
            <person name="Park D."/>
            <person name="Pearson M."/>
            <person name="Roberts A."/>
            <person name="Saif S."/>
            <person name="Shea T."/>
            <person name="Shenoy N."/>
            <person name="Sisk P."/>
            <person name="Stolte C."/>
            <person name="Sykes S."/>
            <person name="Thomson T."/>
            <person name="Walk T."/>
            <person name="White J."/>
            <person name="Yandava C."/>
            <person name="Izard J."/>
            <person name="Baranova O.V."/>
            <person name="Blanton J.M."/>
            <person name="Tanner A.C."/>
            <person name="Dewhirst F.E."/>
            <person name="Haas B."/>
            <person name="Nusbaum C."/>
            <person name="Birren B."/>
        </authorList>
    </citation>
    <scope>NUCLEOTIDE SEQUENCE [LARGE SCALE GENOMIC DNA]</scope>
    <source>
        <strain evidence="1">1-1 BBBD Race 1</strain>
    </source>
</reference>
<proteinExistence type="predicted"/>
<gene>
    <name evidence="1" type="ORF">PTTG_11350</name>
</gene>
<evidence type="ECO:0000313" key="3">
    <source>
        <dbReference type="Proteomes" id="UP000005240"/>
    </source>
</evidence>
<name>A0A180FW94_PUCT1</name>
<sequence>MLYRTLRAPAWPNYHFPKILITCLLAAFVSCDVFTIDLPSIASFPLLINPPAAIHSTTYLAPGLSRQAL</sequence>
<keyword evidence="3" id="KW-1185">Reference proteome</keyword>
<feature type="non-terminal residue" evidence="1">
    <location>
        <position position="69"/>
    </location>
</feature>
<accession>A0A180FW94</accession>
<dbReference type="EMBL" id="ADAS02013345">
    <property type="protein sequence ID" value="OAV84735.1"/>
    <property type="molecule type" value="Genomic_DNA"/>
</dbReference>
<reference evidence="2" key="4">
    <citation type="submission" date="2025-05" db="UniProtKB">
        <authorList>
            <consortium name="EnsemblFungi"/>
        </authorList>
    </citation>
    <scope>IDENTIFICATION</scope>
    <source>
        <strain evidence="2">isolate 1-1 / race 1 (BBBD)</strain>
    </source>
</reference>
<evidence type="ECO:0000313" key="2">
    <source>
        <dbReference type="EnsemblFungi" id="PTTG_11350-t43_1-p1"/>
    </source>
</evidence>
<evidence type="ECO:0000313" key="1">
    <source>
        <dbReference type="EMBL" id="OAV84735.1"/>
    </source>
</evidence>
<dbReference type="PROSITE" id="PS51257">
    <property type="entry name" value="PROKAR_LIPOPROTEIN"/>
    <property type="match status" value="1"/>
</dbReference>
<dbReference type="VEuPathDB" id="FungiDB:PTTG_11350"/>
<protein>
    <submittedName>
        <fullName evidence="1 2">Uncharacterized protein</fullName>
    </submittedName>
</protein>
<dbReference type="Proteomes" id="UP000005240">
    <property type="component" value="Unassembled WGS sequence"/>
</dbReference>
<reference evidence="1" key="2">
    <citation type="submission" date="2016-05" db="EMBL/GenBank/DDBJ databases">
        <title>Comparative analysis highlights variable genome content of wheat rusts and divergence of the mating loci.</title>
        <authorList>
            <person name="Cuomo C.A."/>
            <person name="Bakkeren G."/>
            <person name="Szabo L."/>
            <person name="Khalil H."/>
            <person name="Joly D."/>
            <person name="Goldberg J."/>
            <person name="Young S."/>
            <person name="Zeng Q."/>
            <person name="Fellers J."/>
        </authorList>
    </citation>
    <scope>NUCLEOTIDE SEQUENCE [LARGE SCALE GENOMIC DNA]</scope>
    <source>
        <strain evidence="1">1-1 BBBD Race 1</strain>
    </source>
</reference>